<reference evidence="3" key="1">
    <citation type="submission" date="2016-11" db="EMBL/GenBank/DDBJ databases">
        <authorList>
            <person name="Varghese N."/>
            <person name="Submissions S."/>
        </authorList>
    </citation>
    <scope>NUCLEOTIDE SEQUENCE [LARGE SCALE GENOMIC DNA]</scope>
    <source>
        <strain evidence="3">DSM 15292</strain>
    </source>
</reference>
<evidence type="ECO:0000313" key="3">
    <source>
        <dbReference type="Proteomes" id="UP000185221"/>
    </source>
</evidence>
<dbReference type="Proteomes" id="UP000185221">
    <property type="component" value="Unassembled WGS sequence"/>
</dbReference>
<proteinExistence type="predicted"/>
<dbReference type="InterPro" id="IPR017853">
    <property type="entry name" value="GH"/>
</dbReference>
<sequence>MGCLFLSKSSFAQGEESITLTINSNNQFQTIDHFGASDAWAIQFVGLWPDEKKNAIADLLFSMESANGRPNGIGLSMWRFNLGAGSAEQGKESGIKDEWRRAESFLNSEGKIDMSKAKGQVWFAQAAKDRGVDKLLLFSNSPLVQFTKNGKAFSSNGKSNLDLDKTKDFADYISSVGIGLQNIGLHPSYISPVNEPQWDWSDGGQEGNPYTNEEIASFVKILDQSLSDQALDAKIDVAEAGKINYLFELADKPRRGEQVKAFFDPSSENYLGNLRHVSNVISAHSYFTTSPSTVSEKLRVQVLSEVESIPGLNYWMTEYCILGGNEGEINGNGRDLGMESALYLARVIHQDLTISNASAWNWWLAVSPYNYKDGLVYIDKNKEDGAFYESKMLWTLGNYSRFVRPGFVRIEASINSDKLMGSAYIDPLSKQKVVVLVNPEAKDIQVSLDGEGSENTSIQCYLTNEQSSLSPLTVSSIFQIPAKSVMTLVFN</sequence>
<feature type="domain" description="Endo-beta-1,6-galactanase-like" evidence="1">
    <location>
        <begin position="19"/>
        <end position="377"/>
    </location>
</feature>
<dbReference type="PANTHER" id="PTHR42767">
    <property type="entry name" value="ENDO-BETA-1,6-GALACTANASE"/>
    <property type="match status" value="1"/>
</dbReference>
<name>A0A1N6HG51_9BACT</name>
<accession>A0A1N6HG51</accession>
<dbReference type="InterPro" id="IPR039743">
    <property type="entry name" value="6GAL/EXGAL"/>
</dbReference>
<dbReference type="GO" id="GO:0004553">
    <property type="term" value="F:hydrolase activity, hydrolyzing O-glycosyl compounds"/>
    <property type="evidence" value="ECO:0007669"/>
    <property type="project" value="InterPro"/>
</dbReference>
<dbReference type="EMBL" id="FSRC01000003">
    <property type="protein sequence ID" value="SIO18732.1"/>
    <property type="molecule type" value="Genomic_DNA"/>
</dbReference>
<organism evidence="2 3">
    <name type="scientific">Algoriphagus halophilus</name>
    <dbReference type="NCBI Taxonomy" id="226505"/>
    <lineage>
        <taxon>Bacteria</taxon>
        <taxon>Pseudomonadati</taxon>
        <taxon>Bacteroidota</taxon>
        <taxon>Cytophagia</taxon>
        <taxon>Cytophagales</taxon>
        <taxon>Cyclobacteriaceae</taxon>
        <taxon>Algoriphagus</taxon>
    </lineage>
</organism>
<dbReference type="SUPFAM" id="SSF51445">
    <property type="entry name" value="(Trans)glycosidases"/>
    <property type="match status" value="1"/>
</dbReference>
<dbReference type="InterPro" id="IPR039514">
    <property type="entry name" value="6GAL-like"/>
</dbReference>
<dbReference type="STRING" id="226505.SAMN05444394_3821"/>
<keyword evidence="3" id="KW-1185">Reference proteome</keyword>
<gene>
    <name evidence="2" type="ORF">SAMN05444394_3821</name>
</gene>
<evidence type="ECO:0000313" key="2">
    <source>
        <dbReference type="EMBL" id="SIO18732.1"/>
    </source>
</evidence>
<dbReference type="PANTHER" id="PTHR42767:SF1">
    <property type="entry name" value="ENDO-BETA-1,6-GALACTANASE-LIKE DOMAIN-CONTAINING PROTEIN"/>
    <property type="match status" value="1"/>
</dbReference>
<dbReference type="Gene3D" id="2.60.40.1180">
    <property type="entry name" value="Golgi alpha-mannosidase II"/>
    <property type="match status" value="1"/>
</dbReference>
<dbReference type="AlphaFoldDB" id="A0A1N6HG51"/>
<dbReference type="Pfam" id="PF14587">
    <property type="entry name" value="Glyco_hydr_30_2"/>
    <property type="match status" value="1"/>
</dbReference>
<dbReference type="InterPro" id="IPR013780">
    <property type="entry name" value="Glyco_hydro_b"/>
</dbReference>
<dbReference type="OrthoDB" id="9806701at2"/>
<evidence type="ECO:0000259" key="1">
    <source>
        <dbReference type="Pfam" id="PF14587"/>
    </source>
</evidence>
<dbReference type="Gene3D" id="3.20.20.80">
    <property type="entry name" value="Glycosidases"/>
    <property type="match status" value="1"/>
</dbReference>
<keyword evidence="2" id="KW-0378">Hydrolase</keyword>
<protein>
    <submittedName>
        <fullName evidence="2">O-Glycosyl hydrolase</fullName>
    </submittedName>
</protein>